<evidence type="ECO:0000313" key="3">
    <source>
        <dbReference type="Proteomes" id="UP000199101"/>
    </source>
</evidence>
<dbReference type="EMBL" id="FMAG01000004">
    <property type="protein sequence ID" value="SCB36183.1"/>
    <property type="molecule type" value="Genomic_DNA"/>
</dbReference>
<accession>A0A1C3W885</accession>
<feature type="transmembrane region" description="Helical" evidence="1">
    <location>
        <begin position="6"/>
        <end position="26"/>
    </location>
</feature>
<keyword evidence="3" id="KW-1185">Reference proteome</keyword>
<keyword evidence="1" id="KW-1133">Transmembrane helix</keyword>
<keyword evidence="1" id="KW-0812">Transmembrane</keyword>
<evidence type="ECO:0000313" key="2">
    <source>
        <dbReference type="EMBL" id="SCB36183.1"/>
    </source>
</evidence>
<reference evidence="3" key="1">
    <citation type="submission" date="2016-08" db="EMBL/GenBank/DDBJ databases">
        <authorList>
            <person name="Varghese N."/>
            <person name="Submissions Spin"/>
        </authorList>
    </citation>
    <scope>NUCLEOTIDE SEQUENCE [LARGE SCALE GENOMIC DNA]</scope>
    <source>
        <strain evidence="3">HAMBI 2975</strain>
    </source>
</reference>
<keyword evidence="1" id="KW-0472">Membrane</keyword>
<name>A0A1C3W885_9HYPH</name>
<gene>
    <name evidence="2" type="ORF">GA0061103_5037</name>
</gene>
<dbReference type="Proteomes" id="UP000199101">
    <property type="component" value="Unassembled WGS sequence"/>
</dbReference>
<dbReference type="AlphaFoldDB" id="A0A1C3W885"/>
<evidence type="ECO:0000256" key="1">
    <source>
        <dbReference type="SAM" id="Phobius"/>
    </source>
</evidence>
<sequence>MLPRCSLPMLLFIGALALVGWTSVVVKTHMDGSGEMIGQYHGSLAGVLLPVPDRRFTAGHEIAGSAVPPGYFERARMLLYLLRSRHWRKAAYSETSQADYRT</sequence>
<proteinExistence type="predicted"/>
<organism evidence="2 3">
    <name type="scientific">Rhizobium multihospitium</name>
    <dbReference type="NCBI Taxonomy" id="410764"/>
    <lineage>
        <taxon>Bacteria</taxon>
        <taxon>Pseudomonadati</taxon>
        <taxon>Pseudomonadota</taxon>
        <taxon>Alphaproteobacteria</taxon>
        <taxon>Hyphomicrobiales</taxon>
        <taxon>Rhizobiaceae</taxon>
        <taxon>Rhizobium/Agrobacterium group</taxon>
        <taxon>Rhizobium</taxon>
    </lineage>
</organism>
<protein>
    <submittedName>
        <fullName evidence="2">Uncharacterized protein</fullName>
    </submittedName>
</protein>